<dbReference type="RefSeq" id="WP_115096879.1">
    <property type="nucleotide sequence ID" value="NZ_UGTF01000002.1"/>
</dbReference>
<evidence type="ECO:0000313" key="1">
    <source>
        <dbReference type="EMBL" id="SUB89290.1"/>
    </source>
</evidence>
<name>A0A379EA22_9PORP</name>
<reference evidence="1 2" key="1">
    <citation type="submission" date="2018-06" db="EMBL/GenBank/DDBJ databases">
        <authorList>
            <consortium name="Pathogen Informatics"/>
            <person name="Doyle S."/>
        </authorList>
    </citation>
    <scope>NUCLEOTIDE SEQUENCE [LARGE SCALE GENOMIC DNA]</scope>
    <source>
        <strain evidence="1 2">NCTC11632</strain>
    </source>
</reference>
<organism evidence="1 2">
    <name type="scientific">Porphyromonas macacae</name>
    <dbReference type="NCBI Taxonomy" id="28115"/>
    <lineage>
        <taxon>Bacteria</taxon>
        <taxon>Pseudomonadati</taxon>
        <taxon>Bacteroidota</taxon>
        <taxon>Bacteroidia</taxon>
        <taxon>Bacteroidales</taxon>
        <taxon>Porphyromonadaceae</taxon>
        <taxon>Porphyromonas</taxon>
    </lineage>
</organism>
<evidence type="ECO:0000313" key="2">
    <source>
        <dbReference type="Proteomes" id="UP000254156"/>
    </source>
</evidence>
<gene>
    <name evidence="1" type="ORF">NCTC11632_01392</name>
</gene>
<dbReference type="EMBL" id="UGTF01000002">
    <property type="protein sequence ID" value="SUB89290.1"/>
    <property type="molecule type" value="Genomic_DNA"/>
</dbReference>
<dbReference type="Pfam" id="PF15428">
    <property type="entry name" value="Imm26"/>
    <property type="match status" value="1"/>
</dbReference>
<accession>A0A379EA22</accession>
<dbReference type="InterPro" id="IPR029278">
    <property type="entry name" value="Imm26"/>
</dbReference>
<protein>
    <recommendedName>
        <fullName evidence="3">Immunity protein 26</fullName>
    </recommendedName>
</protein>
<evidence type="ECO:0008006" key="3">
    <source>
        <dbReference type="Google" id="ProtNLM"/>
    </source>
</evidence>
<proteinExistence type="predicted"/>
<dbReference type="Proteomes" id="UP000254156">
    <property type="component" value="Unassembled WGS sequence"/>
</dbReference>
<sequence>MQIKMEPGNIFFIPLFLPSDFKENIKSYTRYKFSKTGPYAFGRLIEMDQSSGDLIEIFKYIGDIPIAKEIIIRSGRLVDPIHISLSFSKRRWQFIFEDLEYDKYIDSNYNDIKFLLGTPEAPRLWQGGNISEIDNYDTDKYNEWVVYPPTKVENLIRRRVEM</sequence>
<dbReference type="AlphaFoldDB" id="A0A379EA22"/>